<feature type="transmembrane region" description="Helical" evidence="8">
    <location>
        <begin position="332"/>
        <end position="350"/>
    </location>
</feature>
<evidence type="ECO:0000256" key="2">
    <source>
        <dbReference type="ARBA" id="ARBA00022475"/>
    </source>
</evidence>
<dbReference type="PANTHER" id="PTHR33908">
    <property type="entry name" value="MANNOSYLTRANSFERASE YKCB-RELATED"/>
    <property type="match status" value="1"/>
</dbReference>
<sequence length="393" mass="42541">MPPTTQKPLAAGKWLPLALGLLWGGVQLALYLHFGPRTSVDSDLYLENARNLLHGQLPTDYSIWYLGYSAFLAVVLALGGGLAQAVGAQIALSGVAALGLGRAVRHLSGSRGTAYLAVFLYLLWFKIHQWNVFIYTESLFTSCCVLSFALLVLARRPWQLGVALLLVGYTYLVRPTGFCFLIGVAGYGWARLRTLAVRPAALGLLVAGLAAGFLGLLSKILASYDQAMAGNVLIESYTRAEIIYPGISLGVQPPAHLALPAAHLAPLARLVAFGTLNPVYFAKLAAIKFLLFSSNVKPYYSWAHNGAVAVLLWPLYYYAFRGWRRRPRRSPAAYFMGGFIAAQALTVALTTENWDGRFLVPVLPFVFVLAALGLRAAPSAGWQRATVAPARSN</sequence>
<feature type="transmembrane region" description="Helical" evidence="8">
    <location>
        <begin position="133"/>
        <end position="154"/>
    </location>
</feature>
<organism evidence="9 10">
    <name type="scientific">Hymenobacter ginkgonis</name>
    <dbReference type="NCBI Taxonomy" id="2682976"/>
    <lineage>
        <taxon>Bacteria</taxon>
        <taxon>Pseudomonadati</taxon>
        <taxon>Bacteroidota</taxon>
        <taxon>Cytophagia</taxon>
        <taxon>Cytophagales</taxon>
        <taxon>Hymenobacteraceae</taxon>
        <taxon>Hymenobacter</taxon>
    </lineage>
</organism>
<evidence type="ECO:0000256" key="8">
    <source>
        <dbReference type="SAM" id="Phobius"/>
    </source>
</evidence>
<keyword evidence="3" id="KW-0328">Glycosyltransferase</keyword>
<keyword evidence="10" id="KW-1185">Reference proteome</keyword>
<dbReference type="EMBL" id="WQKZ01000002">
    <property type="protein sequence ID" value="MVN76840.1"/>
    <property type="molecule type" value="Genomic_DNA"/>
</dbReference>
<evidence type="ECO:0000256" key="3">
    <source>
        <dbReference type="ARBA" id="ARBA00022676"/>
    </source>
</evidence>
<feature type="transmembrane region" description="Helical" evidence="8">
    <location>
        <begin position="70"/>
        <end position="100"/>
    </location>
</feature>
<dbReference type="GO" id="GO:0009103">
    <property type="term" value="P:lipopolysaccharide biosynthetic process"/>
    <property type="evidence" value="ECO:0007669"/>
    <property type="project" value="UniProtKB-ARBA"/>
</dbReference>
<evidence type="ECO:0000256" key="6">
    <source>
        <dbReference type="ARBA" id="ARBA00022989"/>
    </source>
</evidence>
<gene>
    <name evidence="9" type="ORF">GO988_10945</name>
</gene>
<dbReference type="PANTHER" id="PTHR33908:SF11">
    <property type="entry name" value="MEMBRANE PROTEIN"/>
    <property type="match status" value="1"/>
</dbReference>
<comment type="subcellular location">
    <subcellularLocation>
        <location evidence="1">Cell membrane</location>
        <topology evidence="1">Multi-pass membrane protein</topology>
    </subcellularLocation>
</comment>
<accession>A0A7K1TEK1</accession>
<evidence type="ECO:0000256" key="4">
    <source>
        <dbReference type="ARBA" id="ARBA00022679"/>
    </source>
</evidence>
<keyword evidence="7 8" id="KW-0472">Membrane</keyword>
<feature type="transmembrane region" description="Helical" evidence="8">
    <location>
        <begin position="299"/>
        <end position="320"/>
    </location>
</feature>
<keyword evidence="5 8" id="KW-0812">Transmembrane</keyword>
<feature type="transmembrane region" description="Helical" evidence="8">
    <location>
        <begin position="196"/>
        <end position="217"/>
    </location>
</feature>
<dbReference type="Proteomes" id="UP000441336">
    <property type="component" value="Unassembled WGS sequence"/>
</dbReference>
<dbReference type="GO" id="GO:0005886">
    <property type="term" value="C:plasma membrane"/>
    <property type="evidence" value="ECO:0007669"/>
    <property type="project" value="UniProtKB-SubCell"/>
</dbReference>
<keyword evidence="2" id="KW-1003">Cell membrane</keyword>
<evidence type="ECO:0000313" key="10">
    <source>
        <dbReference type="Proteomes" id="UP000441336"/>
    </source>
</evidence>
<dbReference type="AlphaFoldDB" id="A0A7K1TEK1"/>
<name>A0A7K1TEK1_9BACT</name>
<proteinExistence type="predicted"/>
<protein>
    <recommendedName>
        <fullName evidence="11">Glycosyltransferase RgtA/B/C/D-like domain-containing protein</fullName>
    </recommendedName>
</protein>
<reference evidence="9 10" key="1">
    <citation type="submission" date="2019-12" db="EMBL/GenBank/DDBJ databases">
        <title>Hymenobacter sp. HMF4947 Genome sequencing and assembly.</title>
        <authorList>
            <person name="Kang H."/>
            <person name="Cha I."/>
            <person name="Kim H."/>
            <person name="Joh K."/>
        </authorList>
    </citation>
    <scope>NUCLEOTIDE SEQUENCE [LARGE SCALE GENOMIC DNA]</scope>
    <source>
        <strain evidence="9 10">HMF4947</strain>
    </source>
</reference>
<feature type="transmembrane region" description="Helical" evidence="8">
    <location>
        <begin position="356"/>
        <end position="374"/>
    </location>
</feature>
<dbReference type="RefSeq" id="WP_157565130.1">
    <property type="nucleotide sequence ID" value="NZ_WQKZ01000002.1"/>
</dbReference>
<evidence type="ECO:0000313" key="9">
    <source>
        <dbReference type="EMBL" id="MVN76840.1"/>
    </source>
</evidence>
<dbReference type="GO" id="GO:0016763">
    <property type="term" value="F:pentosyltransferase activity"/>
    <property type="evidence" value="ECO:0007669"/>
    <property type="project" value="TreeGrafter"/>
</dbReference>
<evidence type="ECO:0000256" key="7">
    <source>
        <dbReference type="ARBA" id="ARBA00023136"/>
    </source>
</evidence>
<keyword evidence="6 8" id="KW-1133">Transmembrane helix</keyword>
<evidence type="ECO:0000256" key="5">
    <source>
        <dbReference type="ARBA" id="ARBA00022692"/>
    </source>
</evidence>
<feature type="transmembrane region" description="Helical" evidence="8">
    <location>
        <begin position="112"/>
        <end position="127"/>
    </location>
</feature>
<comment type="caution">
    <text evidence="9">The sequence shown here is derived from an EMBL/GenBank/DDBJ whole genome shotgun (WGS) entry which is preliminary data.</text>
</comment>
<evidence type="ECO:0000256" key="1">
    <source>
        <dbReference type="ARBA" id="ARBA00004651"/>
    </source>
</evidence>
<feature type="transmembrane region" description="Helical" evidence="8">
    <location>
        <begin position="166"/>
        <end position="190"/>
    </location>
</feature>
<keyword evidence="4" id="KW-0808">Transferase</keyword>
<dbReference type="InterPro" id="IPR050297">
    <property type="entry name" value="LipidA_mod_glycosyltrf_83"/>
</dbReference>
<feature type="transmembrane region" description="Helical" evidence="8">
    <location>
        <begin position="14"/>
        <end position="34"/>
    </location>
</feature>
<evidence type="ECO:0008006" key="11">
    <source>
        <dbReference type="Google" id="ProtNLM"/>
    </source>
</evidence>